<accession>A0A2P4YNV0</accession>
<feature type="region of interest" description="Disordered" evidence="2">
    <location>
        <begin position="219"/>
        <end position="241"/>
    </location>
</feature>
<feature type="non-terminal residue" evidence="3">
    <location>
        <position position="241"/>
    </location>
</feature>
<reference evidence="3 4" key="1">
    <citation type="journal article" date="2017" name="Genome Biol. Evol.">
        <title>Phytophthora megakarya and P. palmivora, closely related causal agents of cacao black pod rot, underwent increases in genome sizes and gene numbers by different mechanisms.</title>
        <authorList>
            <person name="Ali S.S."/>
            <person name="Shao J."/>
            <person name="Lary D.J."/>
            <person name="Kronmiller B."/>
            <person name="Shen D."/>
            <person name="Strem M.D."/>
            <person name="Amoako-Attah I."/>
            <person name="Akrofi A.Y."/>
            <person name="Begoude B.A."/>
            <person name="Ten Hoopen G.M."/>
            <person name="Coulibaly K."/>
            <person name="Kebe B.I."/>
            <person name="Melnick R.L."/>
            <person name="Guiltinan M.J."/>
            <person name="Tyler B.M."/>
            <person name="Meinhardt L.W."/>
            <person name="Bailey B.A."/>
        </authorList>
    </citation>
    <scope>NUCLEOTIDE SEQUENCE [LARGE SCALE GENOMIC DNA]</scope>
    <source>
        <strain evidence="4">sbr112.9</strain>
    </source>
</reference>
<evidence type="ECO:0000313" key="4">
    <source>
        <dbReference type="Proteomes" id="UP000237271"/>
    </source>
</evidence>
<name>A0A2P4YNV0_9STRA</name>
<feature type="coiled-coil region" evidence="1">
    <location>
        <begin position="117"/>
        <end position="202"/>
    </location>
</feature>
<dbReference type="AlphaFoldDB" id="A0A2P4YNV0"/>
<comment type="caution">
    <text evidence="3">The sequence shown here is derived from an EMBL/GenBank/DDBJ whole genome shotgun (WGS) entry which is preliminary data.</text>
</comment>
<proteinExistence type="predicted"/>
<evidence type="ECO:0000256" key="1">
    <source>
        <dbReference type="SAM" id="Coils"/>
    </source>
</evidence>
<dbReference type="OrthoDB" id="117882at2759"/>
<evidence type="ECO:0000256" key="2">
    <source>
        <dbReference type="SAM" id="MobiDB-lite"/>
    </source>
</evidence>
<organism evidence="3 4">
    <name type="scientific">Phytophthora palmivora</name>
    <dbReference type="NCBI Taxonomy" id="4796"/>
    <lineage>
        <taxon>Eukaryota</taxon>
        <taxon>Sar</taxon>
        <taxon>Stramenopiles</taxon>
        <taxon>Oomycota</taxon>
        <taxon>Peronosporomycetes</taxon>
        <taxon>Peronosporales</taxon>
        <taxon>Peronosporaceae</taxon>
        <taxon>Phytophthora</taxon>
    </lineage>
</organism>
<dbReference type="EMBL" id="NCKW01001527">
    <property type="protein sequence ID" value="POM79456.1"/>
    <property type="molecule type" value="Genomic_DNA"/>
</dbReference>
<dbReference type="Proteomes" id="UP000237271">
    <property type="component" value="Unassembled WGS sequence"/>
</dbReference>
<gene>
    <name evidence="3" type="ORF">PHPALM_2872</name>
</gene>
<keyword evidence="4" id="KW-1185">Reference proteome</keyword>
<protein>
    <submittedName>
        <fullName evidence="3">Uncharacterized protein</fullName>
    </submittedName>
</protein>
<evidence type="ECO:0000313" key="3">
    <source>
        <dbReference type="EMBL" id="POM79456.1"/>
    </source>
</evidence>
<sequence length="241" mass="27928">MPLSAEGLALIAQGADVGGMVSGEGMGIQVTRTLFPVKSEPEDIDMLEEEAEVSERSGPAQIELNVMRQQQEWQSRMEQAQLEFLARERLESMERDRRREQRDLEARREFQTLTDRLLESENARLEAERRADDAEERRSLVSEKFADRWRQREAEAEAQHARATDEMKRDWISQMKTLQQRMKDLEAERDREKESSQNMQRFQAGQLRNLRATLSQVQEARGVGHPDLATATPFLVTEDPE</sequence>
<keyword evidence="1" id="KW-0175">Coiled coil</keyword>